<dbReference type="GO" id="GO:0016779">
    <property type="term" value="F:nucleotidyltransferase activity"/>
    <property type="evidence" value="ECO:0007669"/>
    <property type="project" value="UniProtKB-KW"/>
</dbReference>
<dbReference type="EMBL" id="QUAJ01000040">
    <property type="protein sequence ID" value="REI39546.1"/>
    <property type="molecule type" value="Genomic_DNA"/>
</dbReference>
<dbReference type="InterPro" id="IPR012729">
    <property type="entry name" value="ThiF_fam2"/>
</dbReference>
<dbReference type="Gene3D" id="3.40.50.720">
    <property type="entry name" value="NAD(P)-binding Rossmann-like Domain"/>
    <property type="match status" value="1"/>
</dbReference>
<comment type="caution">
    <text evidence="2">The sequence shown here is derived from an EMBL/GenBank/DDBJ whole genome shotgun (WGS) entry which is preliminary data.</text>
</comment>
<protein>
    <submittedName>
        <fullName evidence="2">Sulfur carrier protein ThiS adenylyltransferase ThiF</fullName>
    </submittedName>
</protein>
<dbReference type="PANTHER" id="PTHR43267:SF3">
    <property type="entry name" value="THIF PROTEIN"/>
    <property type="match status" value="1"/>
</dbReference>
<dbReference type="NCBIfam" id="NF006395">
    <property type="entry name" value="PRK08644.1"/>
    <property type="match status" value="1"/>
</dbReference>
<dbReference type="RefSeq" id="WP_114643568.1">
    <property type="nucleotide sequence ID" value="NZ_JAACIO010000038.1"/>
</dbReference>
<reference evidence="2 3" key="1">
    <citation type="submission" date="2018-08" db="EMBL/GenBank/DDBJ databases">
        <title>Draft genome sequence of Psychrilyobacter sp. strain SD5 isolated from Black Sea water.</title>
        <authorList>
            <person name="Yadav S."/>
            <person name="Villanueva L."/>
            <person name="Damste J.S.S."/>
        </authorList>
    </citation>
    <scope>NUCLEOTIDE SEQUENCE [LARGE SCALE GENOMIC DNA]</scope>
    <source>
        <strain evidence="2 3">SD5</strain>
    </source>
</reference>
<evidence type="ECO:0000313" key="2">
    <source>
        <dbReference type="EMBL" id="REI39546.1"/>
    </source>
</evidence>
<gene>
    <name evidence="2" type="ORF">DYH56_14405</name>
</gene>
<dbReference type="SUPFAM" id="SSF69572">
    <property type="entry name" value="Activating enzymes of the ubiquitin-like proteins"/>
    <property type="match status" value="1"/>
</dbReference>
<dbReference type="NCBIfam" id="TIGR02354">
    <property type="entry name" value="thiF_fam2"/>
    <property type="match status" value="1"/>
</dbReference>
<dbReference type="InterPro" id="IPR000594">
    <property type="entry name" value="ThiF_NAD_FAD-bd"/>
</dbReference>
<feature type="domain" description="THIF-type NAD/FAD binding fold" evidence="1">
    <location>
        <begin position="2"/>
        <end position="124"/>
    </location>
</feature>
<dbReference type="Proteomes" id="UP000263486">
    <property type="component" value="Unassembled WGS sequence"/>
</dbReference>
<dbReference type="PANTHER" id="PTHR43267">
    <property type="entry name" value="TRNA THREONYLCARBAMOYLADENOSINE DEHYDRATASE"/>
    <property type="match status" value="1"/>
</dbReference>
<keyword evidence="2" id="KW-0808">Transferase</keyword>
<keyword evidence="2" id="KW-0548">Nucleotidyltransferase</keyword>
<dbReference type="Pfam" id="PF00899">
    <property type="entry name" value="ThiF"/>
    <property type="match status" value="1"/>
</dbReference>
<evidence type="ECO:0000259" key="1">
    <source>
        <dbReference type="Pfam" id="PF00899"/>
    </source>
</evidence>
<accession>A0ABX9KDD5</accession>
<sequence length="181" mass="20378">MKIGILGAGGIGSNVAVNLVRSGVSNLKIADFDRIDLSNLNRQFYFHDQIGKSKVEMLKENLERIAPDLEIEIIDTKIEETNAKELFDDCDILVEAFDKKEYKKLLIEEFHSSNKLIVSASGIAHHDTDNILTKKFGENIYVVGDFKKGIEEYKTYSPKVLIVASIMANIVMEKGGYYEEV</sequence>
<evidence type="ECO:0000313" key="3">
    <source>
        <dbReference type="Proteomes" id="UP000263486"/>
    </source>
</evidence>
<organism evidence="2 3">
    <name type="scientific">Psychrilyobacter piezotolerans</name>
    <dbReference type="NCBI Taxonomy" id="2293438"/>
    <lineage>
        <taxon>Bacteria</taxon>
        <taxon>Fusobacteriati</taxon>
        <taxon>Fusobacteriota</taxon>
        <taxon>Fusobacteriia</taxon>
        <taxon>Fusobacteriales</taxon>
        <taxon>Fusobacteriaceae</taxon>
        <taxon>Psychrilyobacter</taxon>
    </lineage>
</organism>
<keyword evidence="3" id="KW-1185">Reference proteome</keyword>
<name>A0ABX9KDD5_9FUSO</name>
<dbReference type="InterPro" id="IPR045886">
    <property type="entry name" value="ThiF/MoeB/HesA"/>
</dbReference>
<dbReference type="InterPro" id="IPR035985">
    <property type="entry name" value="Ubiquitin-activating_enz"/>
</dbReference>
<proteinExistence type="predicted"/>